<accession>A0A9E7CYQ0</accession>
<name>T0CJF6_ALIAG</name>
<dbReference type="RefSeq" id="WP_021295215.1">
    <property type="nucleotide sequence ID" value="NZ_AURB01000049.1"/>
</dbReference>
<keyword evidence="2" id="KW-1185">Reference proteome</keyword>
<reference evidence="2" key="1">
    <citation type="journal article" date="2022" name="G3 (Bethesda)">
        <title>Unveiling the complete genome sequence of Alicyclobacillus acidoterrestris DSM 3922T, a taint-producing strain.</title>
        <authorList>
            <person name="Leonardo I.C."/>
            <person name="Barreto Crespo M.T."/>
            <person name="Gaspar F.B."/>
        </authorList>
    </citation>
    <scope>NUCLEOTIDE SEQUENCE [LARGE SCALE GENOMIC DNA]</scope>
    <source>
        <strain evidence="2">DSM 3922</strain>
    </source>
</reference>
<dbReference type="eggNOG" id="COG1277">
    <property type="taxonomic scope" value="Bacteria"/>
</dbReference>
<evidence type="ECO:0000313" key="1">
    <source>
        <dbReference type="EMBL" id="UNO47782.1"/>
    </source>
</evidence>
<dbReference type="GO" id="GO:0005886">
    <property type="term" value="C:plasma membrane"/>
    <property type="evidence" value="ECO:0007669"/>
    <property type="project" value="UniProtKB-SubCell"/>
</dbReference>
<organism evidence="1 2">
    <name type="scientific">Alicyclobacillus acidoterrestris (strain ATCC 49025 / DSM 3922 / CIP 106132 / NCIMB 13137 / GD3B)</name>
    <dbReference type="NCBI Taxonomy" id="1356854"/>
    <lineage>
        <taxon>Bacteria</taxon>
        <taxon>Bacillati</taxon>
        <taxon>Bacillota</taxon>
        <taxon>Bacilli</taxon>
        <taxon>Bacillales</taxon>
        <taxon>Alicyclobacillaceae</taxon>
        <taxon>Alicyclobacillus</taxon>
    </lineage>
</organism>
<dbReference type="EMBL" id="CP080467">
    <property type="protein sequence ID" value="UNO47782.1"/>
    <property type="molecule type" value="Genomic_DNA"/>
</dbReference>
<dbReference type="AlphaFoldDB" id="T0CJF6"/>
<dbReference type="PANTHER" id="PTHR39177:SF1">
    <property type="entry name" value="ABC TRANSPORTER PERMEASE YTRC-RELATED"/>
    <property type="match status" value="1"/>
</dbReference>
<accession>T0CJF6</accession>
<dbReference type="Proteomes" id="UP000829401">
    <property type="component" value="Chromosome"/>
</dbReference>
<proteinExistence type="predicted"/>
<dbReference type="STRING" id="1356854.N007_20060"/>
<dbReference type="GO" id="GO:0140359">
    <property type="term" value="F:ABC-type transporter activity"/>
    <property type="evidence" value="ECO:0007669"/>
    <property type="project" value="InterPro"/>
</dbReference>
<dbReference type="OrthoDB" id="2373696at2"/>
<dbReference type="KEGG" id="aaco:K1I37_13940"/>
<gene>
    <name evidence="1" type="ORF">K1I37_13940</name>
</gene>
<evidence type="ECO:0000313" key="2">
    <source>
        <dbReference type="Proteomes" id="UP000829401"/>
    </source>
</evidence>
<protein>
    <submittedName>
        <fullName evidence="1">ABC transporter permease subunit</fullName>
    </submittedName>
</protein>
<dbReference type="PANTHER" id="PTHR39177">
    <property type="entry name" value="ABC TRANSPORTER PERMEASE YTRC-RELATED"/>
    <property type="match status" value="1"/>
</dbReference>
<sequence>MASYFPKALLYREWKLQRWWMVFCVVAICWAPVWNVLMFLQHKAAASTGVYHENVMVVRQEFWQNFSDSVLYIGGSKGAGSGVGFMAMLVAVVLAVVFVCLDRGQGSLWYSLCGPVSRKALLRTKFFLGSFTLLLAVLIITIVNFVVNGFNPLPVSPGQILLWFVGEFVLLESVFAIAFAVSVCVGNVIAAGLCSLAVPFAPIWLGMLGEEIWVNIVRPTEILPRPGELAEFLSRFSPYSMLYHPVSYNGLFLVWYLALIVLFYMVAQGSFQRARPERFNHLFIFPWVWRAFSVCFSLVVGSFIAATQITNSTDVSFVVWFPISSLIIWGIFYYTSRWMGNRNHREAH</sequence>
<dbReference type="InterPro" id="IPR053046">
    <property type="entry name" value="ABC-5_transporter"/>
</dbReference>